<dbReference type="Gene3D" id="3.40.50.2300">
    <property type="match status" value="1"/>
</dbReference>
<gene>
    <name evidence="3" type="ORF">QE404_003450</name>
</gene>
<evidence type="ECO:0000259" key="2">
    <source>
        <dbReference type="PROSITE" id="PS50110"/>
    </source>
</evidence>
<evidence type="ECO:0000313" key="4">
    <source>
        <dbReference type="Proteomes" id="UP001225072"/>
    </source>
</evidence>
<dbReference type="GO" id="GO:0003677">
    <property type="term" value="F:DNA binding"/>
    <property type="evidence" value="ECO:0007669"/>
    <property type="project" value="UniProtKB-KW"/>
</dbReference>
<dbReference type="PROSITE" id="PS50110">
    <property type="entry name" value="RESPONSE_REGULATORY"/>
    <property type="match status" value="1"/>
</dbReference>
<proteinExistence type="predicted"/>
<keyword evidence="3" id="KW-0238">DNA-binding</keyword>
<dbReference type="InterPro" id="IPR011006">
    <property type="entry name" value="CheY-like_superfamily"/>
</dbReference>
<name>A0ABU0TMM7_9FLAO</name>
<dbReference type="InterPro" id="IPR051015">
    <property type="entry name" value="EvgA-like"/>
</dbReference>
<keyword evidence="1" id="KW-0597">Phosphoprotein</keyword>
<sequence>MFKKILIAEDQQVMNLGIAKTIQELTIPHFDFVTYCDSAFNKIKKAAAEHMPYDLLITDLSFQKDHIRQNIHSGQELIREARKIQPDLKVIVFSIEHRTKIIYDLYEMYQINGYVSKARNDGKDLKNTITKVFQGERAFPQEILNAMRHVSFDFTDYDLKLLELLSKGWKQNEIEQFFKKNNISPHSRRSIEKRLNDLRESFNAKNNIEMIVICKDIGLI</sequence>
<keyword evidence="4" id="KW-1185">Reference proteome</keyword>
<dbReference type="EMBL" id="JAUTAL010000001">
    <property type="protein sequence ID" value="MDQ1098303.1"/>
    <property type="molecule type" value="Genomic_DNA"/>
</dbReference>
<feature type="modified residue" description="4-aspartylphosphate" evidence="1">
    <location>
        <position position="59"/>
    </location>
</feature>
<accession>A0ABU0TMM7</accession>
<feature type="domain" description="Response regulatory" evidence="2">
    <location>
        <begin position="4"/>
        <end position="132"/>
    </location>
</feature>
<dbReference type="RefSeq" id="WP_307452467.1">
    <property type="nucleotide sequence ID" value="NZ_JAUTAL010000001.1"/>
</dbReference>
<dbReference type="PANTHER" id="PTHR45566:SF1">
    <property type="entry name" value="HTH-TYPE TRANSCRIPTIONAL REGULATOR YHJB-RELATED"/>
    <property type="match status" value="1"/>
</dbReference>
<organism evidence="3 4">
    <name type="scientific">Chryseobacterium camelliae</name>
    <dbReference type="NCBI Taxonomy" id="1265445"/>
    <lineage>
        <taxon>Bacteria</taxon>
        <taxon>Pseudomonadati</taxon>
        <taxon>Bacteroidota</taxon>
        <taxon>Flavobacteriia</taxon>
        <taxon>Flavobacteriales</taxon>
        <taxon>Weeksellaceae</taxon>
        <taxon>Chryseobacterium group</taxon>
        <taxon>Chryseobacterium</taxon>
    </lineage>
</organism>
<dbReference type="PANTHER" id="PTHR45566">
    <property type="entry name" value="HTH-TYPE TRANSCRIPTIONAL REGULATOR YHJB-RELATED"/>
    <property type="match status" value="1"/>
</dbReference>
<dbReference type="InterPro" id="IPR001789">
    <property type="entry name" value="Sig_transdc_resp-reg_receiver"/>
</dbReference>
<dbReference type="SUPFAM" id="SSF52172">
    <property type="entry name" value="CheY-like"/>
    <property type="match status" value="1"/>
</dbReference>
<dbReference type="Proteomes" id="UP001225072">
    <property type="component" value="Unassembled WGS sequence"/>
</dbReference>
<protein>
    <submittedName>
        <fullName evidence="3">DNA-binding NarL/FixJ family response regulator</fullName>
    </submittedName>
</protein>
<comment type="caution">
    <text evidence="3">The sequence shown here is derived from an EMBL/GenBank/DDBJ whole genome shotgun (WGS) entry which is preliminary data.</text>
</comment>
<evidence type="ECO:0000256" key="1">
    <source>
        <dbReference type="PROSITE-ProRule" id="PRU00169"/>
    </source>
</evidence>
<reference evidence="3 4" key="1">
    <citation type="submission" date="2023-07" db="EMBL/GenBank/DDBJ databases">
        <title>Functional and genomic diversity of the sorghum phyllosphere microbiome.</title>
        <authorList>
            <person name="Shade A."/>
        </authorList>
    </citation>
    <scope>NUCLEOTIDE SEQUENCE [LARGE SCALE GENOMIC DNA]</scope>
    <source>
        <strain evidence="3 4">SORGH_AS_1064</strain>
    </source>
</reference>
<evidence type="ECO:0000313" key="3">
    <source>
        <dbReference type="EMBL" id="MDQ1098303.1"/>
    </source>
</evidence>